<keyword evidence="2" id="KW-0808">Transferase</keyword>
<dbReference type="EMBL" id="JAEQNC010000006">
    <property type="protein sequence ID" value="MBL0372968.1"/>
    <property type="molecule type" value="Genomic_DNA"/>
</dbReference>
<dbReference type="PANTHER" id="PTHR12843">
    <property type="entry name" value="PROTEIN-LYSINE N-METHYLTRANSFERASE METTL10"/>
    <property type="match status" value="1"/>
</dbReference>
<sequence length="208" mass="22963">MTDLSERTRHWETVYSTKSDKDVSWFEENPVISLEVIDAAWGSAPASVLDIGGGASRLVDALLARPGCRVTVLDLSKSALEAARARIGENADAVDWVVADVTDWQPQKTYDIWHDRAALHFLTQPEERAAYVRTLSAALRVGGIAVIGTFAPDGPEKCSGLPVMRHDAESLAQMLGDGLSLLDSRRHEHLTPWGSIQKFQFSTFKRLY</sequence>
<dbReference type="InterPro" id="IPR029063">
    <property type="entry name" value="SAM-dependent_MTases_sf"/>
</dbReference>
<proteinExistence type="predicted"/>
<reference evidence="2" key="1">
    <citation type="submission" date="2021-01" db="EMBL/GenBank/DDBJ databases">
        <title>Rhizobium sp. strain KVB221 16S ribosomal RNA gene Genome sequencing and assembly.</title>
        <authorList>
            <person name="Kang M."/>
        </authorList>
    </citation>
    <scope>NUCLEOTIDE SEQUENCE</scope>
    <source>
        <strain evidence="2">KVB221</strain>
    </source>
</reference>
<comment type="caution">
    <text evidence="2">The sequence shown here is derived from an EMBL/GenBank/DDBJ whole genome shotgun (WGS) entry which is preliminary data.</text>
</comment>
<evidence type="ECO:0000313" key="3">
    <source>
        <dbReference type="Proteomes" id="UP000633219"/>
    </source>
</evidence>
<dbReference type="PANTHER" id="PTHR12843:SF5">
    <property type="entry name" value="EEF1A LYSINE METHYLTRANSFERASE 2"/>
    <property type="match status" value="1"/>
</dbReference>
<dbReference type="Gene3D" id="3.40.50.150">
    <property type="entry name" value="Vaccinia Virus protein VP39"/>
    <property type="match status" value="1"/>
</dbReference>
<dbReference type="AlphaFoldDB" id="A0A937CPU0"/>
<name>A0A937CPU0_9HYPH</name>
<dbReference type="SUPFAM" id="SSF53335">
    <property type="entry name" value="S-adenosyl-L-methionine-dependent methyltransferases"/>
    <property type="match status" value="1"/>
</dbReference>
<dbReference type="RefSeq" id="WP_201658584.1">
    <property type="nucleotide sequence ID" value="NZ_JAEQNC010000006.1"/>
</dbReference>
<protein>
    <submittedName>
        <fullName evidence="2">Class I SAM-dependent methyltransferase</fullName>
    </submittedName>
</protein>
<dbReference type="Pfam" id="PF13649">
    <property type="entry name" value="Methyltransf_25"/>
    <property type="match status" value="1"/>
</dbReference>
<dbReference type="CDD" id="cd02440">
    <property type="entry name" value="AdoMet_MTases"/>
    <property type="match status" value="1"/>
</dbReference>
<keyword evidence="2" id="KW-0489">Methyltransferase</keyword>
<feature type="domain" description="Methyltransferase" evidence="1">
    <location>
        <begin position="48"/>
        <end position="143"/>
    </location>
</feature>
<evidence type="ECO:0000259" key="1">
    <source>
        <dbReference type="Pfam" id="PF13649"/>
    </source>
</evidence>
<dbReference type="GO" id="GO:0032259">
    <property type="term" value="P:methylation"/>
    <property type="evidence" value="ECO:0007669"/>
    <property type="project" value="UniProtKB-KW"/>
</dbReference>
<organism evidence="2 3">
    <name type="scientific">Rhizobium setariae</name>
    <dbReference type="NCBI Taxonomy" id="2801340"/>
    <lineage>
        <taxon>Bacteria</taxon>
        <taxon>Pseudomonadati</taxon>
        <taxon>Pseudomonadota</taxon>
        <taxon>Alphaproteobacteria</taxon>
        <taxon>Hyphomicrobiales</taxon>
        <taxon>Rhizobiaceae</taxon>
        <taxon>Rhizobium/Agrobacterium group</taxon>
        <taxon>Rhizobium</taxon>
    </lineage>
</organism>
<dbReference type="InterPro" id="IPR041698">
    <property type="entry name" value="Methyltransf_25"/>
</dbReference>
<dbReference type="Proteomes" id="UP000633219">
    <property type="component" value="Unassembled WGS sequence"/>
</dbReference>
<gene>
    <name evidence="2" type="ORF">JJB09_13115</name>
</gene>
<evidence type="ECO:0000313" key="2">
    <source>
        <dbReference type="EMBL" id="MBL0372968.1"/>
    </source>
</evidence>
<dbReference type="GO" id="GO:0008168">
    <property type="term" value="F:methyltransferase activity"/>
    <property type="evidence" value="ECO:0007669"/>
    <property type="project" value="UniProtKB-KW"/>
</dbReference>
<keyword evidence="3" id="KW-1185">Reference proteome</keyword>
<accession>A0A937CPU0</accession>